<evidence type="ECO:0000313" key="3">
    <source>
        <dbReference type="EMBL" id="OMJ11789.1"/>
    </source>
</evidence>
<protein>
    <submittedName>
        <fullName evidence="3">Retrotransposon-derived protein PEG10</fullName>
    </submittedName>
</protein>
<dbReference type="GO" id="GO:0008270">
    <property type="term" value="F:zinc ion binding"/>
    <property type="evidence" value="ECO:0007669"/>
    <property type="project" value="UniProtKB-KW"/>
</dbReference>
<evidence type="ECO:0000313" key="4">
    <source>
        <dbReference type="EMBL" id="OMJ22101.1"/>
    </source>
</evidence>
<accession>A0A1R1XAX9</accession>
<reference evidence="3 5" key="1">
    <citation type="submission" date="2017-01" db="EMBL/GenBank/DDBJ databases">
        <authorList>
            <person name="Mah S.A."/>
            <person name="Swanson W.J."/>
            <person name="Moy G.W."/>
            <person name="Vacquier V.D."/>
        </authorList>
    </citation>
    <scope>NUCLEOTIDE SEQUENCE [LARGE SCALE GENOMIC DNA]</scope>
    <source>
        <strain evidence="3 5">GSMNP</strain>
    </source>
</reference>
<dbReference type="InterPro" id="IPR045358">
    <property type="entry name" value="Ty3_capsid"/>
</dbReference>
<dbReference type="InterPro" id="IPR032567">
    <property type="entry name" value="RTL1-rel"/>
</dbReference>
<dbReference type="AlphaFoldDB" id="A0A1R1XAX9"/>
<keyword evidence="1" id="KW-0863">Zinc-finger</keyword>
<evidence type="ECO:0000313" key="5">
    <source>
        <dbReference type="Proteomes" id="UP000187283"/>
    </source>
</evidence>
<dbReference type="OrthoDB" id="5582182at2759"/>
<keyword evidence="1" id="KW-0479">Metal-binding</keyword>
<keyword evidence="1" id="KW-0862">Zinc</keyword>
<keyword evidence="5" id="KW-1185">Reference proteome</keyword>
<dbReference type="SUPFAM" id="SSF57756">
    <property type="entry name" value="Retrovirus zinc finger-like domains"/>
    <property type="match status" value="1"/>
</dbReference>
<evidence type="ECO:0000256" key="1">
    <source>
        <dbReference type="PROSITE-ProRule" id="PRU00047"/>
    </source>
</evidence>
<dbReference type="Proteomes" id="UP000187283">
    <property type="component" value="Unassembled WGS sequence"/>
</dbReference>
<dbReference type="Gene3D" id="4.10.60.10">
    <property type="entry name" value="Zinc finger, CCHC-type"/>
    <property type="match status" value="1"/>
</dbReference>
<comment type="caution">
    <text evidence="3">The sequence shown here is derived from an EMBL/GenBank/DDBJ whole genome shotgun (WGS) entry which is preliminary data.</text>
</comment>
<sequence length="304" mass="34452">MNQQSNIFNQQIDLEPEGTFASPIIPVFSNNLSEGSESCFSGKVKLPDPPKFDGTPKEFQAFESSIQLYFWSKSDVFTNDRDKIIFLGTHLLGPAMIWFTSMVKDNDPCLSSYERFLAQFRRNFSDPNIAINARGMLRKCHQGGRSVAAYAAHFRVLGRESGYDQLALVDQFLRGLNDSVMNYLMVTEIPDRLEDCIDAAMLIDLRLSNRDMFLRDRPTYKSHNPFRNGFTQKFYGNNSNPVTKTEPPVPMEIDYLSPRPRGPLSAEEKTRRFENGLCMYCGESGHVANNCNKKSNPGKGPAQQ</sequence>
<organism evidence="3 5">
    <name type="scientific">Smittium culicis</name>
    <dbReference type="NCBI Taxonomy" id="133412"/>
    <lineage>
        <taxon>Eukaryota</taxon>
        <taxon>Fungi</taxon>
        <taxon>Fungi incertae sedis</taxon>
        <taxon>Zoopagomycota</taxon>
        <taxon>Kickxellomycotina</taxon>
        <taxon>Harpellomycetes</taxon>
        <taxon>Harpellales</taxon>
        <taxon>Legeriomycetaceae</taxon>
        <taxon>Smittium</taxon>
    </lineage>
</organism>
<evidence type="ECO:0000259" key="2">
    <source>
        <dbReference type="PROSITE" id="PS50158"/>
    </source>
</evidence>
<dbReference type="Pfam" id="PF19259">
    <property type="entry name" value="Ty3_capsid"/>
    <property type="match status" value="1"/>
</dbReference>
<name>A0A1R1XAX9_9FUNG</name>
<dbReference type="PROSITE" id="PS50158">
    <property type="entry name" value="ZF_CCHC"/>
    <property type="match status" value="1"/>
</dbReference>
<dbReference type="InterPro" id="IPR036875">
    <property type="entry name" value="Znf_CCHC_sf"/>
</dbReference>
<dbReference type="PANTHER" id="PTHR15503:SF22">
    <property type="entry name" value="TRANSPOSON TY3-I GAG POLYPROTEIN"/>
    <property type="match status" value="1"/>
</dbReference>
<feature type="domain" description="CCHC-type" evidence="2">
    <location>
        <begin position="278"/>
        <end position="291"/>
    </location>
</feature>
<dbReference type="EMBL" id="LSSN01000840">
    <property type="protein sequence ID" value="OMJ22101.1"/>
    <property type="molecule type" value="Genomic_DNA"/>
</dbReference>
<proteinExistence type="predicted"/>
<dbReference type="InterPro" id="IPR001878">
    <property type="entry name" value="Znf_CCHC"/>
</dbReference>
<gene>
    <name evidence="4" type="ORF">AYI70_g3086</name>
    <name evidence="3" type="ORF">AYI70_g9487</name>
</gene>
<dbReference type="EMBL" id="LSSN01004285">
    <property type="protein sequence ID" value="OMJ11789.1"/>
    <property type="molecule type" value="Genomic_DNA"/>
</dbReference>
<dbReference type="GO" id="GO:0003676">
    <property type="term" value="F:nucleic acid binding"/>
    <property type="evidence" value="ECO:0007669"/>
    <property type="project" value="InterPro"/>
</dbReference>
<dbReference type="PANTHER" id="PTHR15503">
    <property type="entry name" value="LDOC1 RELATED"/>
    <property type="match status" value="1"/>
</dbReference>